<dbReference type="SUPFAM" id="SSF46785">
    <property type="entry name" value="Winged helix' DNA-binding domain"/>
    <property type="match status" value="1"/>
</dbReference>
<reference evidence="4" key="2">
    <citation type="submission" date="2023-07" db="EMBL/GenBank/DDBJ databases">
        <title>Genomic analysis of Rhodococcus opacus VOC-14 with glycol ethers degradation activity.</title>
        <authorList>
            <person name="Narkevich D.A."/>
            <person name="Hlushen A.M."/>
            <person name="Akhremchuk A.E."/>
            <person name="Sikolenko M.A."/>
            <person name="Valentovich L.N."/>
        </authorList>
    </citation>
    <scope>NUCLEOTIDE SEQUENCE</scope>
    <source>
        <strain evidence="4">VOC-14</strain>
    </source>
</reference>
<dbReference type="Pfam" id="PF03551">
    <property type="entry name" value="PadR"/>
    <property type="match status" value="1"/>
</dbReference>
<reference evidence="3" key="1">
    <citation type="submission" date="2022-12" db="EMBL/GenBank/DDBJ databases">
        <authorList>
            <person name="Krivoruchko A.V."/>
            <person name="Elkin A."/>
        </authorList>
    </citation>
    <scope>NUCLEOTIDE SEQUENCE</scope>
    <source>
        <strain evidence="3">IEGM 249</strain>
    </source>
</reference>
<feature type="region of interest" description="Disordered" evidence="1">
    <location>
        <begin position="195"/>
        <end position="216"/>
    </location>
</feature>
<sequence>MSLRYALLALLTAGPLTGYDAAKRFGGSVGHVWHAPDSQIYPELRRMQKDGLIEGEQVRWGPRSTKTQYRITDDGIAAFRKWMNTPLDHAPERDAHHMQAAYFEWADPERAREILHRHIEYYTTQVELLTAVRDGIKAGTDPAIVRRLDHYPQHEHARIIAYKAYTYDGMIARSRSEIDWANKGLVLLDELSHAESSHRDHGDDGTATEHPVTVHS</sequence>
<evidence type="ECO:0000313" key="4">
    <source>
        <dbReference type="EMBL" id="WLF44739.1"/>
    </source>
</evidence>
<dbReference type="Gene3D" id="1.10.10.10">
    <property type="entry name" value="Winged helix-like DNA-binding domain superfamily/Winged helix DNA-binding domain"/>
    <property type="match status" value="1"/>
</dbReference>
<dbReference type="Proteomes" id="UP001231166">
    <property type="component" value="Chromosome"/>
</dbReference>
<organism evidence="4 6">
    <name type="scientific">Rhodococcus opacus</name>
    <name type="common">Nocardia opaca</name>
    <dbReference type="NCBI Taxonomy" id="37919"/>
    <lineage>
        <taxon>Bacteria</taxon>
        <taxon>Bacillati</taxon>
        <taxon>Actinomycetota</taxon>
        <taxon>Actinomycetes</taxon>
        <taxon>Mycobacteriales</taxon>
        <taxon>Nocardiaceae</taxon>
        <taxon>Rhodococcus</taxon>
    </lineage>
</organism>
<dbReference type="RefSeq" id="WP_269591625.1">
    <property type="nucleotide sequence ID" value="NZ_CP130953.1"/>
</dbReference>
<evidence type="ECO:0000256" key="1">
    <source>
        <dbReference type="SAM" id="MobiDB-lite"/>
    </source>
</evidence>
<evidence type="ECO:0000259" key="2">
    <source>
        <dbReference type="Pfam" id="PF03551"/>
    </source>
</evidence>
<dbReference type="InterPro" id="IPR036388">
    <property type="entry name" value="WH-like_DNA-bd_sf"/>
</dbReference>
<proteinExistence type="predicted"/>
<dbReference type="AlphaFoldDB" id="A0AAX3Y9L7"/>
<feature type="domain" description="Transcription regulator PadR N-terminal" evidence="2">
    <location>
        <begin position="7"/>
        <end position="80"/>
    </location>
</feature>
<keyword evidence="5" id="KW-1185">Reference proteome</keyword>
<dbReference type="PANTHER" id="PTHR43252:SF4">
    <property type="entry name" value="TRANSCRIPTIONAL REGULATORY PROTEIN"/>
    <property type="match status" value="1"/>
</dbReference>
<dbReference type="Proteomes" id="UP001066327">
    <property type="component" value="Unassembled WGS sequence"/>
</dbReference>
<dbReference type="PANTHER" id="PTHR43252">
    <property type="entry name" value="TRANSCRIPTIONAL REGULATOR YQJI"/>
    <property type="match status" value="1"/>
</dbReference>
<evidence type="ECO:0000313" key="3">
    <source>
        <dbReference type="EMBL" id="MCZ4586278.1"/>
    </source>
</evidence>
<protein>
    <submittedName>
        <fullName evidence="4">PadR family transcriptional regulator</fullName>
    </submittedName>
</protein>
<accession>A0AAX3Y9L7</accession>
<gene>
    <name evidence="3" type="ORF">O4328_21750</name>
    <name evidence="4" type="ORF">Q5707_22690</name>
</gene>
<evidence type="ECO:0000313" key="6">
    <source>
        <dbReference type="Proteomes" id="UP001231166"/>
    </source>
</evidence>
<feature type="compositionally biased region" description="Basic and acidic residues" evidence="1">
    <location>
        <begin position="195"/>
        <end position="204"/>
    </location>
</feature>
<dbReference type="InterPro" id="IPR005149">
    <property type="entry name" value="Tscrpt_reg_PadR_N"/>
</dbReference>
<dbReference type="InterPro" id="IPR036390">
    <property type="entry name" value="WH_DNA-bd_sf"/>
</dbReference>
<name>A0AAX3Y9L7_RHOOP</name>
<dbReference type="EMBL" id="CP130953">
    <property type="protein sequence ID" value="WLF44739.1"/>
    <property type="molecule type" value="Genomic_DNA"/>
</dbReference>
<evidence type="ECO:0000313" key="5">
    <source>
        <dbReference type="Proteomes" id="UP001066327"/>
    </source>
</evidence>
<dbReference type="EMBL" id="JAPWIS010000011">
    <property type="protein sequence ID" value="MCZ4586278.1"/>
    <property type="molecule type" value="Genomic_DNA"/>
</dbReference>